<gene>
    <name evidence="6" type="ORF">IPP58_05040</name>
</gene>
<dbReference type="Proteomes" id="UP000886657">
    <property type="component" value="Unassembled WGS sequence"/>
</dbReference>
<dbReference type="InterPro" id="IPR038765">
    <property type="entry name" value="Papain-like_cys_pep_sf"/>
</dbReference>
<dbReference type="PROSITE" id="PS51935">
    <property type="entry name" value="NLPC_P60"/>
    <property type="match status" value="1"/>
</dbReference>
<dbReference type="GO" id="GO:0008234">
    <property type="term" value="F:cysteine-type peptidase activity"/>
    <property type="evidence" value="ECO:0007669"/>
    <property type="project" value="UniProtKB-KW"/>
</dbReference>
<accession>A0A9D7SDZ2</accession>
<evidence type="ECO:0000256" key="4">
    <source>
        <dbReference type="ARBA" id="ARBA00022807"/>
    </source>
</evidence>
<dbReference type="InterPro" id="IPR000064">
    <property type="entry name" value="NLP_P60_dom"/>
</dbReference>
<dbReference type="GO" id="GO:0006508">
    <property type="term" value="P:proteolysis"/>
    <property type="evidence" value="ECO:0007669"/>
    <property type="project" value="UniProtKB-KW"/>
</dbReference>
<evidence type="ECO:0000313" key="7">
    <source>
        <dbReference type="Proteomes" id="UP000886657"/>
    </source>
</evidence>
<dbReference type="Pfam" id="PF00877">
    <property type="entry name" value="NLPC_P60"/>
    <property type="match status" value="1"/>
</dbReference>
<evidence type="ECO:0000256" key="2">
    <source>
        <dbReference type="ARBA" id="ARBA00022670"/>
    </source>
</evidence>
<keyword evidence="2" id="KW-0645">Protease</keyword>
<evidence type="ECO:0000256" key="3">
    <source>
        <dbReference type="ARBA" id="ARBA00022801"/>
    </source>
</evidence>
<dbReference type="PANTHER" id="PTHR47053">
    <property type="entry name" value="MUREIN DD-ENDOPEPTIDASE MEPH-RELATED"/>
    <property type="match status" value="1"/>
</dbReference>
<proteinExistence type="inferred from homology"/>
<keyword evidence="4" id="KW-0788">Thiol protease</keyword>
<reference evidence="6" key="1">
    <citation type="submission" date="2020-10" db="EMBL/GenBank/DDBJ databases">
        <title>Connecting structure to function with the recovery of over 1000 high-quality activated sludge metagenome-assembled genomes encoding full-length rRNA genes using long-read sequencing.</title>
        <authorList>
            <person name="Singleton C.M."/>
            <person name="Petriglieri F."/>
            <person name="Kristensen J.M."/>
            <person name="Kirkegaard R.H."/>
            <person name="Michaelsen T.Y."/>
            <person name="Andersen M.H."/>
            <person name="Karst S.M."/>
            <person name="Dueholm M.S."/>
            <person name="Nielsen P.H."/>
            <person name="Albertsen M."/>
        </authorList>
    </citation>
    <scope>NUCLEOTIDE SEQUENCE</scope>
    <source>
        <strain evidence="6">Skiv_18-Q3-R9-52_MAXAC.067</strain>
    </source>
</reference>
<evidence type="ECO:0000259" key="5">
    <source>
        <dbReference type="PROSITE" id="PS51935"/>
    </source>
</evidence>
<dbReference type="PANTHER" id="PTHR47053:SF1">
    <property type="entry name" value="MUREIN DD-ENDOPEPTIDASE MEPH-RELATED"/>
    <property type="match status" value="1"/>
</dbReference>
<evidence type="ECO:0000313" key="6">
    <source>
        <dbReference type="EMBL" id="MBK9795849.1"/>
    </source>
</evidence>
<dbReference type="SUPFAM" id="SSF54001">
    <property type="entry name" value="Cysteine proteinases"/>
    <property type="match status" value="1"/>
</dbReference>
<organism evidence="6 7">
    <name type="scientific">Candidatus Geothrix skivensis</name>
    <dbReference type="NCBI Taxonomy" id="2954439"/>
    <lineage>
        <taxon>Bacteria</taxon>
        <taxon>Pseudomonadati</taxon>
        <taxon>Acidobacteriota</taxon>
        <taxon>Holophagae</taxon>
        <taxon>Holophagales</taxon>
        <taxon>Holophagaceae</taxon>
        <taxon>Geothrix</taxon>
    </lineage>
</organism>
<comment type="similarity">
    <text evidence="1">Belongs to the peptidase C40 family.</text>
</comment>
<name>A0A9D7SDZ2_9BACT</name>
<evidence type="ECO:0000256" key="1">
    <source>
        <dbReference type="ARBA" id="ARBA00007074"/>
    </source>
</evidence>
<keyword evidence="3" id="KW-0378">Hydrolase</keyword>
<dbReference type="Gene3D" id="3.90.1720.10">
    <property type="entry name" value="endopeptidase domain like (from Nostoc punctiforme)"/>
    <property type="match status" value="1"/>
</dbReference>
<comment type="caution">
    <text evidence="6">The sequence shown here is derived from an EMBL/GenBank/DDBJ whole genome shotgun (WGS) entry which is preliminary data.</text>
</comment>
<dbReference type="EMBL" id="JADKIO010000005">
    <property type="protein sequence ID" value="MBK9795849.1"/>
    <property type="molecule type" value="Genomic_DNA"/>
</dbReference>
<protein>
    <submittedName>
        <fullName evidence="6">C40 family peptidase</fullName>
    </submittedName>
</protein>
<dbReference type="AlphaFoldDB" id="A0A9D7SDZ2"/>
<dbReference type="InterPro" id="IPR051202">
    <property type="entry name" value="Peptidase_C40"/>
</dbReference>
<sequence>MASFAQEAPPTTQTTGLAAPLLEEAKRFLGTPYRYGGRSPRGFDCSGFVGFVFESYGIRLPRASVRQAREGELVDLGEIQAGDLLFFKTRGKKNRISHVGIYLGEGQFIHAGAWGSRKSRCVKISELDGSYYVKRLVSARRVLGPASALLEVPRQVLRSEHEPSSEARLEP</sequence>
<feature type="domain" description="NlpC/P60" evidence="5">
    <location>
        <begin position="15"/>
        <end position="143"/>
    </location>
</feature>